<accession>A0A022R4I4</accession>
<keyword evidence="2" id="KW-1185">Reference proteome</keyword>
<name>A0A022R4I4_ERYGU</name>
<dbReference type="eggNOG" id="ENOG502QQNX">
    <property type="taxonomic scope" value="Eukaryota"/>
</dbReference>
<evidence type="ECO:0000313" key="1">
    <source>
        <dbReference type="EMBL" id="EYU35452.1"/>
    </source>
</evidence>
<protein>
    <submittedName>
        <fullName evidence="1">Uncharacterized protein</fullName>
    </submittedName>
</protein>
<dbReference type="Proteomes" id="UP000030748">
    <property type="component" value="Unassembled WGS sequence"/>
</dbReference>
<sequence>MHCLMKNPSFIVTSFLNFLTKEVDNLDNLFLSHTNFLSSKFLQQVLSSLRNFHSELTILVQKLNLPIGEKWLDEYMDETSMLWESCHVLKAGVSSMENYISSGANIASLLVNRQLSSQVIRSIDRCQREMTALQEENKSIVETKLIQTLSSLRFGVNKENESKFNKYNGFRGVLCAMRSVSTLLLEILISGLVYFLPEKMSFSQEGLTCTGGYQIGANLHRRMVEGMIRFNGSGPGILLFELQKARFAVDEVKMEVEMENYSDIDEKVGKLKNCFDDLKCGVEGIIGQLDDFFDEIVDGRKMVFDMCSNR</sequence>
<dbReference type="AlphaFoldDB" id="A0A022R4I4"/>
<dbReference type="EMBL" id="KI630619">
    <property type="protein sequence ID" value="EYU35452.1"/>
    <property type="molecule type" value="Genomic_DNA"/>
</dbReference>
<reference evidence="1 2" key="1">
    <citation type="journal article" date="2013" name="Proc. Natl. Acad. Sci. U.S.A.">
        <title>Fine-scale variation in meiotic recombination in Mimulus inferred from population shotgun sequencing.</title>
        <authorList>
            <person name="Hellsten U."/>
            <person name="Wright K.M."/>
            <person name="Jenkins J."/>
            <person name="Shu S."/>
            <person name="Yuan Y."/>
            <person name="Wessler S.R."/>
            <person name="Schmutz J."/>
            <person name="Willis J.H."/>
            <person name="Rokhsar D.S."/>
        </authorList>
    </citation>
    <scope>NUCLEOTIDE SEQUENCE [LARGE SCALE GENOMIC DNA]</scope>
    <source>
        <strain evidence="2">cv. DUN x IM62</strain>
    </source>
</reference>
<evidence type="ECO:0000313" key="2">
    <source>
        <dbReference type="Proteomes" id="UP000030748"/>
    </source>
</evidence>
<proteinExistence type="predicted"/>
<organism evidence="1 2">
    <name type="scientific">Erythranthe guttata</name>
    <name type="common">Yellow monkey flower</name>
    <name type="synonym">Mimulus guttatus</name>
    <dbReference type="NCBI Taxonomy" id="4155"/>
    <lineage>
        <taxon>Eukaryota</taxon>
        <taxon>Viridiplantae</taxon>
        <taxon>Streptophyta</taxon>
        <taxon>Embryophyta</taxon>
        <taxon>Tracheophyta</taxon>
        <taxon>Spermatophyta</taxon>
        <taxon>Magnoliopsida</taxon>
        <taxon>eudicotyledons</taxon>
        <taxon>Gunneridae</taxon>
        <taxon>Pentapetalae</taxon>
        <taxon>asterids</taxon>
        <taxon>lamiids</taxon>
        <taxon>Lamiales</taxon>
        <taxon>Phrymaceae</taxon>
        <taxon>Erythranthe</taxon>
    </lineage>
</organism>
<dbReference type="STRING" id="4155.A0A022R4I4"/>
<dbReference type="PANTHER" id="PTHR31509">
    <property type="entry name" value="BPS1-LIKE PROTEIN"/>
    <property type="match status" value="1"/>
</dbReference>
<gene>
    <name evidence="1" type="ORF">MIMGU_mgv1a010516mg</name>
</gene>